<sequence length="39" mass="4277">MKKKKKKKNIQRLGGAGLSLEAFAKAKSTNISHNPALIR</sequence>
<protein>
    <submittedName>
        <fullName evidence="1">Uncharacterized protein</fullName>
    </submittedName>
</protein>
<keyword evidence="2" id="KW-1185">Reference proteome</keyword>
<organism evidence="1 2">
    <name type="scientific">Rubroshorea leprosula</name>
    <dbReference type="NCBI Taxonomy" id="152421"/>
    <lineage>
        <taxon>Eukaryota</taxon>
        <taxon>Viridiplantae</taxon>
        <taxon>Streptophyta</taxon>
        <taxon>Embryophyta</taxon>
        <taxon>Tracheophyta</taxon>
        <taxon>Spermatophyta</taxon>
        <taxon>Magnoliopsida</taxon>
        <taxon>eudicotyledons</taxon>
        <taxon>Gunneridae</taxon>
        <taxon>Pentapetalae</taxon>
        <taxon>rosids</taxon>
        <taxon>malvids</taxon>
        <taxon>Malvales</taxon>
        <taxon>Dipterocarpaceae</taxon>
        <taxon>Rubroshorea</taxon>
    </lineage>
</organism>
<dbReference type="Proteomes" id="UP001054252">
    <property type="component" value="Unassembled WGS sequence"/>
</dbReference>
<evidence type="ECO:0000313" key="2">
    <source>
        <dbReference type="Proteomes" id="UP001054252"/>
    </source>
</evidence>
<dbReference type="EMBL" id="BPVZ01000001">
    <property type="protein sequence ID" value="GKU86742.1"/>
    <property type="molecule type" value="Genomic_DNA"/>
</dbReference>
<dbReference type="AlphaFoldDB" id="A0AAV5HJY0"/>
<gene>
    <name evidence="1" type="ORF">SLEP1_g1229</name>
</gene>
<proteinExistence type="predicted"/>
<name>A0AAV5HJY0_9ROSI</name>
<reference evidence="1 2" key="1">
    <citation type="journal article" date="2021" name="Commun. Biol.">
        <title>The genome of Shorea leprosula (Dipterocarpaceae) highlights the ecological relevance of drought in aseasonal tropical rainforests.</title>
        <authorList>
            <person name="Ng K.K.S."/>
            <person name="Kobayashi M.J."/>
            <person name="Fawcett J.A."/>
            <person name="Hatakeyama M."/>
            <person name="Paape T."/>
            <person name="Ng C.H."/>
            <person name="Ang C.C."/>
            <person name="Tnah L.H."/>
            <person name="Lee C.T."/>
            <person name="Nishiyama T."/>
            <person name="Sese J."/>
            <person name="O'Brien M.J."/>
            <person name="Copetti D."/>
            <person name="Mohd Noor M.I."/>
            <person name="Ong R.C."/>
            <person name="Putra M."/>
            <person name="Sireger I.Z."/>
            <person name="Indrioko S."/>
            <person name="Kosugi Y."/>
            <person name="Izuno A."/>
            <person name="Isagi Y."/>
            <person name="Lee S.L."/>
            <person name="Shimizu K.K."/>
        </authorList>
    </citation>
    <scope>NUCLEOTIDE SEQUENCE [LARGE SCALE GENOMIC DNA]</scope>
    <source>
        <strain evidence="1">214</strain>
    </source>
</reference>
<evidence type="ECO:0000313" key="1">
    <source>
        <dbReference type="EMBL" id="GKU86742.1"/>
    </source>
</evidence>
<comment type="caution">
    <text evidence="1">The sequence shown here is derived from an EMBL/GenBank/DDBJ whole genome shotgun (WGS) entry which is preliminary data.</text>
</comment>
<accession>A0AAV5HJY0</accession>